<dbReference type="PROSITE" id="PS52016">
    <property type="entry name" value="TONB_DEPENDENT_REC_3"/>
    <property type="match status" value="1"/>
</dbReference>
<organism evidence="3 4">
    <name type="scientific">Gramella jeungdoensis</name>
    <dbReference type="NCBI Taxonomy" id="708091"/>
    <lineage>
        <taxon>Bacteria</taxon>
        <taxon>Pseudomonadati</taxon>
        <taxon>Bacteroidota</taxon>
        <taxon>Flavobacteriia</taxon>
        <taxon>Flavobacteriales</taxon>
        <taxon>Flavobacteriaceae</taxon>
        <taxon>Christiangramia</taxon>
    </lineage>
</organism>
<comment type="subcellular location">
    <subcellularLocation>
        <location evidence="1">Cell outer membrane</location>
        <topology evidence="1">Multi-pass membrane protein</topology>
    </subcellularLocation>
</comment>
<dbReference type="Proteomes" id="UP000298517">
    <property type="component" value="Unassembled WGS sequence"/>
</dbReference>
<comment type="caution">
    <text evidence="3">The sequence shown here is derived from an EMBL/GenBank/DDBJ whole genome shotgun (WGS) entry which is preliminary data.</text>
</comment>
<dbReference type="EMBL" id="SNQI01000002">
    <property type="protein sequence ID" value="TEW75302.1"/>
    <property type="molecule type" value="Genomic_DNA"/>
</dbReference>
<name>A0A4Y8AVB3_9FLAO</name>
<keyword evidence="1" id="KW-0813">Transport</keyword>
<proteinExistence type="inferred from homology"/>
<dbReference type="InterPro" id="IPR012910">
    <property type="entry name" value="Plug_dom"/>
</dbReference>
<dbReference type="InterPro" id="IPR037066">
    <property type="entry name" value="Plug_dom_sf"/>
</dbReference>
<keyword evidence="1" id="KW-0472">Membrane</keyword>
<dbReference type="AlphaFoldDB" id="A0A4Y8AVB3"/>
<dbReference type="RefSeq" id="WP_134247672.1">
    <property type="nucleotide sequence ID" value="NZ_SNQI01000002.1"/>
</dbReference>
<accession>A0A4Y8AVB3</accession>
<dbReference type="InterPro" id="IPR039426">
    <property type="entry name" value="TonB-dep_rcpt-like"/>
</dbReference>
<keyword evidence="4" id="KW-1185">Reference proteome</keyword>
<comment type="similarity">
    <text evidence="1">Belongs to the TonB-dependent receptor family.</text>
</comment>
<gene>
    <name evidence="3" type="ORF">E2488_07240</name>
</gene>
<dbReference type="SUPFAM" id="SSF56935">
    <property type="entry name" value="Porins"/>
    <property type="match status" value="1"/>
</dbReference>
<dbReference type="Gene3D" id="2.170.130.10">
    <property type="entry name" value="TonB-dependent receptor, plug domain"/>
    <property type="match status" value="1"/>
</dbReference>
<keyword evidence="1" id="KW-0998">Cell outer membrane</keyword>
<evidence type="ECO:0000313" key="4">
    <source>
        <dbReference type="Proteomes" id="UP000298517"/>
    </source>
</evidence>
<dbReference type="OrthoDB" id="982809at2"/>
<keyword evidence="1" id="KW-0812">Transmembrane</keyword>
<dbReference type="GO" id="GO:0009279">
    <property type="term" value="C:cell outer membrane"/>
    <property type="evidence" value="ECO:0007669"/>
    <property type="project" value="UniProtKB-SubCell"/>
</dbReference>
<keyword evidence="1" id="KW-1134">Transmembrane beta strand</keyword>
<evidence type="ECO:0000313" key="3">
    <source>
        <dbReference type="EMBL" id="TEW75302.1"/>
    </source>
</evidence>
<protein>
    <recommendedName>
        <fullName evidence="2">TonB-dependent receptor plug domain-containing protein</fullName>
    </recommendedName>
</protein>
<evidence type="ECO:0000256" key="1">
    <source>
        <dbReference type="PROSITE-ProRule" id="PRU01360"/>
    </source>
</evidence>
<feature type="domain" description="TonB-dependent receptor plug" evidence="2">
    <location>
        <begin position="103"/>
        <end position="197"/>
    </location>
</feature>
<evidence type="ECO:0000259" key="2">
    <source>
        <dbReference type="Pfam" id="PF07715"/>
    </source>
</evidence>
<reference evidence="3 4" key="1">
    <citation type="journal article" date="2011" name="J. Microbiol.">
        <title>Gramella jeungdoensis sp. nov., isolated from a solar saltern in Korea.</title>
        <authorList>
            <person name="Joung Y."/>
            <person name="Kim H."/>
            <person name="Jang T."/>
            <person name="Ahn T.S."/>
            <person name="Joh K."/>
        </authorList>
    </citation>
    <scope>NUCLEOTIDE SEQUENCE [LARGE SCALE GENOMIC DNA]</scope>
    <source>
        <strain evidence="3 4">KCTC 23123</strain>
    </source>
</reference>
<sequence>MKKNIIILFVALFFSSNINSQEKKLTIIVKDIDNKAVAGAIILFDNVKQRIWTNSSGMFKTKIKTEPREVSAFHPNIGIKTIKYDGQNKLTIVIKGGDDLDLIVNSVKQKMVNAIQYNTIYDYLRGKVSGLNVSSDGVIRIRGYNSVNGNMSPLLILNGVEVSKESFSAIRPDDIKTITVLKGPETSRYGFRGANGVIIVKTIFI</sequence>
<dbReference type="Pfam" id="PF07715">
    <property type="entry name" value="Plug"/>
    <property type="match status" value="1"/>
</dbReference>